<evidence type="ECO:0000313" key="3">
    <source>
        <dbReference type="Proteomes" id="UP000001505"/>
    </source>
</evidence>
<reference evidence="2 3" key="1">
    <citation type="journal article" date="2010" name="PLoS ONE">
        <title>The Waddlia genome: a window into chlamydial biology.</title>
        <authorList>
            <person name="Bertelli C."/>
            <person name="Collyn F."/>
            <person name="Croxatto A."/>
            <person name="Ruckert C."/>
            <person name="Polkinghorne A."/>
            <person name="Kebbi-Beghdadi C."/>
            <person name="Goesmann A."/>
            <person name="Vaughan L."/>
            <person name="Greub G."/>
        </authorList>
    </citation>
    <scope>NUCLEOTIDE SEQUENCE [LARGE SCALE GENOMIC DNA]</scope>
    <source>
        <strain evidence="3">ATCC VR-1470 / WSU 86-1044</strain>
    </source>
</reference>
<name>D6YS43_WADCW</name>
<organism evidence="2 3">
    <name type="scientific">Waddlia chondrophila (strain ATCC VR-1470 / WSU 86-1044)</name>
    <dbReference type="NCBI Taxonomy" id="716544"/>
    <lineage>
        <taxon>Bacteria</taxon>
        <taxon>Pseudomonadati</taxon>
        <taxon>Chlamydiota</taxon>
        <taxon>Chlamydiia</taxon>
        <taxon>Parachlamydiales</taxon>
        <taxon>Waddliaceae</taxon>
        <taxon>Waddlia</taxon>
    </lineage>
</organism>
<accession>D6YS43</accession>
<keyword evidence="1" id="KW-0175">Coiled coil</keyword>
<proteinExistence type="predicted"/>
<dbReference type="STRING" id="716544.wcw_1539"/>
<dbReference type="HOGENOM" id="CLU_3031339_0_0_0"/>
<dbReference type="KEGG" id="wch:wcw_1539"/>
<dbReference type="Proteomes" id="UP000001505">
    <property type="component" value="Chromosome"/>
</dbReference>
<dbReference type="RefSeq" id="WP_013182596.1">
    <property type="nucleotide sequence ID" value="NC_014225.1"/>
</dbReference>
<gene>
    <name evidence="2" type="ordered locus">wcw_1539</name>
</gene>
<evidence type="ECO:0000313" key="2">
    <source>
        <dbReference type="EMBL" id="ADI38888.1"/>
    </source>
</evidence>
<protein>
    <submittedName>
        <fullName evidence="2">Uncharacterized protein</fullName>
    </submittedName>
</protein>
<dbReference type="EMBL" id="CP001928">
    <property type="protein sequence ID" value="ADI38888.1"/>
    <property type="molecule type" value="Genomic_DNA"/>
</dbReference>
<evidence type="ECO:0000256" key="1">
    <source>
        <dbReference type="SAM" id="Coils"/>
    </source>
</evidence>
<keyword evidence="3" id="KW-1185">Reference proteome</keyword>
<feature type="coiled-coil region" evidence="1">
    <location>
        <begin position="3"/>
        <end position="30"/>
    </location>
</feature>
<dbReference type="AlphaFoldDB" id="D6YS43"/>
<sequence length="55" mass="6535">MERMNLEKKLSELERIYEQLTEEYKEIDQVLRAIGFPYGMVSLKDVARELIKEAS</sequence>